<dbReference type="SUPFAM" id="SSF81383">
    <property type="entry name" value="F-box domain"/>
    <property type="match status" value="1"/>
</dbReference>
<accession>A0A9D4U523</accession>
<evidence type="ECO:0008006" key="3">
    <source>
        <dbReference type="Google" id="ProtNLM"/>
    </source>
</evidence>
<gene>
    <name evidence="1" type="ORF">GOP47_0024264</name>
</gene>
<dbReference type="EMBL" id="JABFUD020000023">
    <property type="protein sequence ID" value="KAI5061759.1"/>
    <property type="molecule type" value="Genomic_DNA"/>
</dbReference>
<name>A0A9D4U523_ADICA</name>
<proteinExistence type="predicted"/>
<organism evidence="1 2">
    <name type="scientific">Adiantum capillus-veneris</name>
    <name type="common">Maidenhair fern</name>
    <dbReference type="NCBI Taxonomy" id="13818"/>
    <lineage>
        <taxon>Eukaryota</taxon>
        <taxon>Viridiplantae</taxon>
        <taxon>Streptophyta</taxon>
        <taxon>Embryophyta</taxon>
        <taxon>Tracheophyta</taxon>
        <taxon>Polypodiopsida</taxon>
        <taxon>Polypodiidae</taxon>
        <taxon>Polypodiales</taxon>
        <taxon>Pteridineae</taxon>
        <taxon>Pteridaceae</taxon>
        <taxon>Vittarioideae</taxon>
        <taxon>Adiantum</taxon>
    </lineage>
</organism>
<evidence type="ECO:0000313" key="1">
    <source>
        <dbReference type="EMBL" id="KAI5061759.1"/>
    </source>
</evidence>
<reference evidence="1" key="1">
    <citation type="submission" date="2021-01" db="EMBL/GenBank/DDBJ databases">
        <title>Adiantum capillus-veneris genome.</title>
        <authorList>
            <person name="Fang Y."/>
            <person name="Liao Q."/>
        </authorList>
    </citation>
    <scope>NUCLEOTIDE SEQUENCE</scope>
    <source>
        <strain evidence="1">H3</strain>
        <tissue evidence="1">Leaf</tissue>
    </source>
</reference>
<sequence>MHAHSEARDGLIGWLPEELVLFHVLPRLPWYTRPVCRAVSKSWRALIDACKTMGAAELELKTRQYQLPLLRGLFLICTSDTQVFITRQRVGDERKGATYHTVEQLSDPFEREWGKFDNFLMHRQFRSLPPLGHTLPSCCDVEARLLASSGRVYVWFDYERPDFVLKMDMGCGDWTWNKIAVPHPFCSDAIDFNGKIYMPLLLTEGSDFVQDSASQEEKEAVLVFDTMTDRWKHV</sequence>
<comment type="caution">
    <text evidence="1">The sequence shown here is derived from an EMBL/GenBank/DDBJ whole genome shotgun (WGS) entry which is preliminary data.</text>
</comment>
<evidence type="ECO:0000313" key="2">
    <source>
        <dbReference type="Proteomes" id="UP000886520"/>
    </source>
</evidence>
<dbReference type="OrthoDB" id="1912109at2759"/>
<dbReference type="InterPro" id="IPR036047">
    <property type="entry name" value="F-box-like_dom_sf"/>
</dbReference>
<protein>
    <recommendedName>
        <fullName evidence="3">F-box domain-containing protein</fullName>
    </recommendedName>
</protein>
<dbReference type="Proteomes" id="UP000886520">
    <property type="component" value="Chromosome 23"/>
</dbReference>
<keyword evidence="2" id="KW-1185">Reference proteome</keyword>
<dbReference type="AlphaFoldDB" id="A0A9D4U523"/>